<evidence type="ECO:0000256" key="15">
    <source>
        <dbReference type="ARBA" id="ARBA00030544"/>
    </source>
</evidence>
<dbReference type="InterPro" id="IPR023602">
    <property type="entry name" value="Riboflavin_kinase_CTP-dep"/>
</dbReference>
<dbReference type="PANTHER" id="PTHR40706">
    <property type="entry name" value="RIBOFLAVIN KINASE"/>
    <property type="match status" value="1"/>
</dbReference>
<dbReference type="InterPro" id="IPR023465">
    <property type="entry name" value="Riboflavin_kinase_dom_sf"/>
</dbReference>
<evidence type="ECO:0000256" key="7">
    <source>
        <dbReference type="ARBA" id="ARBA00022630"/>
    </source>
</evidence>
<dbReference type="GO" id="GO:0000166">
    <property type="term" value="F:nucleotide binding"/>
    <property type="evidence" value="ECO:0007669"/>
    <property type="project" value="UniProtKB-KW"/>
</dbReference>
<evidence type="ECO:0000256" key="16">
    <source>
        <dbReference type="ARBA" id="ARBA00033116"/>
    </source>
</evidence>
<reference evidence="19" key="1">
    <citation type="submission" date="2020-11" db="EMBL/GenBank/DDBJ databases">
        <title>Carbohydrate-dependent, anaerobic sulfur respiration: A novel catabolism in halophilic archaea.</title>
        <authorList>
            <person name="Sorokin D.Y."/>
            <person name="Messina E."/>
            <person name="Smedile F."/>
            <person name="La Cono V."/>
            <person name="Hallsworth J.E."/>
            <person name="Yakimov M.M."/>
        </authorList>
    </citation>
    <scope>NUCLEOTIDE SEQUENCE</scope>
    <source>
        <strain evidence="19">HSR-Bgl</strain>
    </source>
</reference>
<evidence type="ECO:0000313" key="20">
    <source>
        <dbReference type="Proteomes" id="UP000663305"/>
    </source>
</evidence>
<dbReference type="GO" id="GO:0009231">
    <property type="term" value="P:riboflavin biosynthetic process"/>
    <property type="evidence" value="ECO:0007669"/>
    <property type="project" value="InterPro"/>
</dbReference>
<evidence type="ECO:0000256" key="5">
    <source>
        <dbReference type="ARBA" id="ARBA00011987"/>
    </source>
</evidence>
<dbReference type="EMBL" id="CP064789">
    <property type="protein sequence ID" value="QSG12008.1"/>
    <property type="molecule type" value="Genomic_DNA"/>
</dbReference>
<keyword evidence="13" id="KW-0460">Magnesium</keyword>
<evidence type="ECO:0000313" key="19">
    <source>
        <dbReference type="EMBL" id="QSG12008.1"/>
    </source>
</evidence>
<dbReference type="InterPro" id="IPR036390">
    <property type="entry name" value="WH_DNA-bd_sf"/>
</dbReference>
<keyword evidence="11" id="KW-0547">Nucleotide-binding</keyword>
<comment type="cofactor">
    <cofactor evidence="1">
        <name>Mg(2+)</name>
        <dbReference type="ChEBI" id="CHEBI:18420"/>
    </cofactor>
</comment>
<keyword evidence="9" id="KW-0808">Transferase</keyword>
<dbReference type="Gene3D" id="1.10.10.10">
    <property type="entry name" value="Winged helix-like DNA-binding domain superfamily/Winged helix DNA-binding domain"/>
    <property type="match status" value="1"/>
</dbReference>
<evidence type="ECO:0000256" key="10">
    <source>
        <dbReference type="ARBA" id="ARBA00022723"/>
    </source>
</evidence>
<keyword evidence="10" id="KW-0479">Metal-binding</keyword>
<dbReference type="Gene3D" id="2.40.30.30">
    <property type="entry name" value="Riboflavin kinase-like"/>
    <property type="match status" value="1"/>
</dbReference>
<dbReference type="AlphaFoldDB" id="A0A897NHE2"/>
<evidence type="ECO:0000259" key="18">
    <source>
        <dbReference type="Pfam" id="PF01982"/>
    </source>
</evidence>
<keyword evidence="12 19" id="KW-0418">Kinase</keyword>
<evidence type="ECO:0000256" key="11">
    <source>
        <dbReference type="ARBA" id="ARBA00022741"/>
    </source>
</evidence>
<dbReference type="EC" id="2.7.1.161" evidence="5"/>
<evidence type="ECO:0000256" key="2">
    <source>
        <dbReference type="ARBA" id="ARBA00003072"/>
    </source>
</evidence>
<comment type="function">
    <text evidence="2">Catalyzes the CTP-dependent phosphorylation of riboflavin (vitamin B2) to form flavin mononucleotide (FMN).</text>
</comment>
<dbReference type="GO" id="GO:0008531">
    <property type="term" value="F:riboflavin kinase activity"/>
    <property type="evidence" value="ECO:0007669"/>
    <property type="project" value="InterPro"/>
</dbReference>
<evidence type="ECO:0000256" key="1">
    <source>
        <dbReference type="ARBA" id="ARBA00001946"/>
    </source>
</evidence>
<gene>
    <name evidence="19" type="ORF">HSBGL_1591</name>
</gene>
<keyword evidence="8" id="KW-0288">FMN</keyword>
<evidence type="ECO:0000256" key="4">
    <source>
        <dbReference type="ARBA" id="ARBA00006428"/>
    </source>
</evidence>
<dbReference type="InterPro" id="IPR036388">
    <property type="entry name" value="WH-like_DNA-bd_sf"/>
</dbReference>
<dbReference type="Proteomes" id="UP000663305">
    <property type="component" value="Chromosome"/>
</dbReference>
<evidence type="ECO:0000256" key="17">
    <source>
        <dbReference type="ARBA" id="ARBA00047857"/>
    </source>
</evidence>
<organism evidence="19 20">
    <name type="scientific">Halapricum desulfuricans</name>
    <dbReference type="NCBI Taxonomy" id="2841257"/>
    <lineage>
        <taxon>Archaea</taxon>
        <taxon>Methanobacteriati</taxon>
        <taxon>Methanobacteriota</taxon>
        <taxon>Stenosarchaea group</taxon>
        <taxon>Halobacteria</taxon>
        <taxon>Halobacteriales</taxon>
        <taxon>Haloarculaceae</taxon>
        <taxon>Halapricum</taxon>
    </lineage>
</organism>
<protein>
    <recommendedName>
        <fullName evidence="6">Riboflavin kinase</fullName>
        <ecNumber evidence="5">2.7.1.161</ecNumber>
    </recommendedName>
    <alternativeName>
        <fullName evidence="15">CTP-dependent riboflavin kinase</fullName>
    </alternativeName>
    <alternativeName>
        <fullName evidence="16">CTP:riboflavin 5'-phosphotransferase</fullName>
    </alternativeName>
    <alternativeName>
        <fullName evidence="14">Flavokinase</fullName>
    </alternativeName>
</protein>
<dbReference type="InterPro" id="IPR039063">
    <property type="entry name" value="RibK_CTP-dep"/>
</dbReference>
<evidence type="ECO:0000256" key="6">
    <source>
        <dbReference type="ARBA" id="ARBA00017394"/>
    </source>
</evidence>
<dbReference type="GO" id="GO:0046872">
    <property type="term" value="F:metal ion binding"/>
    <property type="evidence" value="ECO:0007669"/>
    <property type="project" value="UniProtKB-KW"/>
</dbReference>
<proteinExistence type="inferred from homology"/>
<accession>A0A897NHE2</accession>
<dbReference type="UniPathway" id="UPA00276">
    <property type="reaction ID" value="UER00929"/>
</dbReference>
<evidence type="ECO:0000256" key="8">
    <source>
        <dbReference type="ARBA" id="ARBA00022643"/>
    </source>
</evidence>
<comment type="similarity">
    <text evidence="4">Belongs to the archaeal riboflavin kinase family.</text>
</comment>
<dbReference type="SUPFAM" id="SSF82114">
    <property type="entry name" value="Riboflavin kinase-like"/>
    <property type="match status" value="1"/>
</dbReference>
<evidence type="ECO:0000256" key="12">
    <source>
        <dbReference type="ARBA" id="ARBA00022777"/>
    </source>
</evidence>
<keyword evidence="7" id="KW-0285">Flavoprotein</keyword>
<dbReference type="SUPFAM" id="SSF46785">
    <property type="entry name" value="Winged helix' DNA-binding domain"/>
    <property type="match status" value="1"/>
</dbReference>
<dbReference type="PANTHER" id="PTHR40706:SF1">
    <property type="entry name" value="RIBOFLAVIN KINASE"/>
    <property type="match status" value="1"/>
</dbReference>
<feature type="domain" description="Riboflavin kinase" evidence="18">
    <location>
        <begin position="133"/>
        <end position="257"/>
    </location>
</feature>
<evidence type="ECO:0000256" key="13">
    <source>
        <dbReference type="ARBA" id="ARBA00022842"/>
    </source>
</evidence>
<evidence type="ECO:0000256" key="14">
    <source>
        <dbReference type="ARBA" id="ARBA00029789"/>
    </source>
</evidence>
<evidence type="ECO:0000256" key="3">
    <source>
        <dbReference type="ARBA" id="ARBA00005219"/>
    </source>
</evidence>
<dbReference type="GO" id="GO:0009398">
    <property type="term" value="P:FMN biosynthetic process"/>
    <property type="evidence" value="ECO:0007669"/>
    <property type="project" value="UniProtKB-UniPathway"/>
</dbReference>
<comment type="catalytic activity">
    <reaction evidence="17">
        <text>riboflavin + CTP = CDP + FMN + H(+)</text>
        <dbReference type="Rhea" id="RHEA:25021"/>
        <dbReference type="ChEBI" id="CHEBI:15378"/>
        <dbReference type="ChEBI" id="CHEBI:37563"/>
        <dbReference type="ChEBI" id="CHEBI:57986"/>
        <dbReference type="ChEBI" id="CHEBI:58069"/>
        <dbReference type="ChEBI" id="CHEBI:58210"/>
        <dbReference type="EC" id="2.7.1.161"/>
    </reaction>
</comment>
<sequence>MTFTVFHSNSEMHTTVGMLIRRDTAVSGMELSGRVIGYDELRTLKVLALAGALDGEAKISCAGLAGKLDVSNQTASRRLQSLEDTDMIEREIVSDGQWVSVTREGEALLQREYAHYQRIFESQVGVTLTGTLTSGMHEGGHYITLPGYMRQFDAKLGYEPYAGTLNVELDAESVRARARMDALDPIEIEGWEDDERTYGPAYCYPATIEFETGTYDDAHVIAPERTHHGDVQLELIAPEKLRARFDADDGDHLTIHVHE</sequence>
<evidence type="ECO:0000256" key="9">
    <source>
        <dbReference type="ARBA" id="ARBA00022679"/>
    </source>
</evidence>
<comment type="pathway">
    <text evidence="3">Cofactor biosynthesis; FMN biosynthesis; FMN from riboflavin (CTP route): step 1/1.</text>
</comment>
<name>A0A897NHE2_9EURY</name>
<dbReference type="Pfam" id="PF01982">
    <property type="entry name" value="CTP-dep_RFKase"/>
    <property type="match status" value="1"/>
</dbReference>